<dbReference type="InterPro" id="IPR012433">
    <property type="entry name" value="Imm11"/>
</dbReference>
<evidence type="ECO:0000313" key="3">
    <source>
        <dbReference type="Proteomes" id="UP000268094"/>
    </source>
</evidence>
<gene>
    <name evidence="2" type="ORF">D7V88_17005</name>
</gene>
<comment type="caution">
    <text evidence="2">The sequence shown here is derived from an EMBL/GenBank/DDBJ whole genome shotgun (WGS) entry which is preliminary data.</text>
</comment>
<proteinExistence type="predicted"/>
<evidence type="ECO:0000259" key="1">
    <source>
        <dbReference type="Pfam" id="PF07791"/>
    </source>
</evidence>
<protein>
    <recommendedName>
        <fullName evidence="1">Immunity MXAN-0049 protein domain-containing protein</fullName>
    </recommendedName>
</protein>
<name>A0A3A8J415_9BACT</name>
<dbReference type="OrthoDB" id="5515915at2"/>
<evidence type="ECO:0000313" key="2">
    <source>
        <dbReference type="EMBL" id="RKG86904.1"/>
    </source>
</evidence>
<keyword evidence="3" id="KW-1185">Reference proteome</keyword>
<feature type="domain" description="Immunity MXAN-0049 protein" evidence="1">
    <location>
        <begin position="48"/>
        <end position="200"/>
    </location>
</feature>
<dbReference type="EMBL" id="RAVZ01000106">
    <property type="protein sequence ID" value="RKG86904.1"/>
    <property type="molecule type" value="Genomic_DNA"/>
</dbReference>
<sequence>MSIENGQSASSSKNNYFILRSEVLDGYCAIFLTPTGMPDIHKPATGVRMGDAYPQGLRFQMAKEEKGLKIADIIPNALGYFMVSARMKTLLEQHAGVEIEFLRFTLLNHRGRVASEDCYIANVIGVQDWVDAEKSDGARKASNPNRFLFLKRLVLDESKMDPEVRLFRTVTVPRIPIVRQDFKELLEREGVTGPTFYPVGAEVAFTP</sequence>
<dbReference type="AlphaFoldDB" id="A0A3A8J415"/>
<dbReference type="Pfam" id="PF07791">
    <property type="entry name" value="Imm11"/>
    <property type="match status" value="1"/>
</dbReference>
<dbReference type="RefSeq" id="WP_120541691.1">
    <property type="nucleotide sequence ID" value="NZ_RAVZ01000106.1"/>
</dbReference>
<reference evidence="3" key="1">
    <citation type="submission" date="2018-09" db="EMBL/GenBank/DDBJ databases">
        <authorList>
            <person name="Livingstone P.G."/>
            <person name="Whitworth D.E."/>
        </authorList>
    </citation>
    <scope>NUCLEOTIDE SEQUENCE [LARGE SCALE GENOMIC DNA]</scope>
    <source>
        <strain evidence="3">CA054A</strain>
    </source>
</reference>
<dbReference type="Proteomes" id="UP000268094">
    <property type="component" value="Unassembled WGS sequence"/>
</dbReference>
<organism evidence="2 3">
    <name type="scientific">Corallococcus terminator</name>
    <dbReference type="NCBI Taxonomy" id="2316733"/>
    <lineage>
        <taxon>Bacteria</taxon>
        <taxon>Pseudomonadati</taxon>
        <taxon>Myxococcota</taxon>
        <taxon>Myxococcia</taxon>
        <taxon>Myxococcales</taxon>
        <taxon>Cystobacterineae</taxon>
        <taxon>Myxococcaceae</taxon>
        <taxon>Corallococcus</taxon>
    </lineage>
</organism>
<accession>A0A3A8J415</accession>